<reference evidence="2 3" key="1">
    <citation type="submission" date="2018-02" db="EMBL/GenBank/DDBJ databases">
        <title>Genomic Encyclopedia of Archaeal and Bacterial Type Strains, Phase II (KMG-II): from individual species to whole genera.</title>
        <authorList>
            <person name="Goeker M."/>
        </authorList>
    </citation>
    <scope>NUCLEOTIDE SEQUENCE [LARGE SCALE GENOMIC DNA]</scope>
    <source>
        <strain evidence="2 3">YU 961-1</strain>
    </source>
</reference>
<accession>A0A2S6H0P1</accession>
<name>A0A2S6H0P1_9PSEU</name>
<dbReference type="AlphaFoldDB" id="A0A2S6H0P1"/>
<feature type="compositionally biased region" description="Low complexity" evidence="1">
    <location>
        <begin position="101"/>
        <end position="110"/>
    </location>
</feature>
<gene>
    <name evidence="2" type="ORF">CLV40_101241</name>
</gene>
<keyword evidence="3" id="KW-1185">Reference proteome</keyword>
<dbReference type="Proteomes" id="UP000239203">
    <property type="component" value="Unassembled WGS sequence"/>
</dbReference>
<organism evidence="2 3">
    <name type="scientific">Actinokineospora auranticolor</name>
    <dbReference type="NCBI Taxonomy" id="155976"/>
    <lineage>
        <taxon>Bacteria</taxon>
        <taxon>Bacillati</taxon>
        <taxon>Actinomycetota</taxon>
        <taxon>Actinomycetes</taxon>
        <taxon>Pseudonocardiales</taxon>
        <taxon>Pseudonocardiaceae</taxon>
        <taxon>Actinokineospora</taxon>
    </lineage>
</organism>
<proteinExistence type="predicted"/>
<dbReference type="RefSeq" id="WP_146107875.1">
    <property type="nucleotide sequence ID" value="NZ_CP154825.1"/>
</dbReference>
<feature type="region of interest" description="Disordered" evidence="1">
    <location>
        <begin position="96"/>
        <end position="150"/>
    </location>
</feature>
<protein>
    <submittedName>
        <fullName evidence="2">Uncharacterized protein</fullName>
    </submittedName>
</protein>
<dbReference type="EMBL" id="PTIX01000001">
    <property type="protein sequence ID" value="PPK71055.1"/>
    <property type="molecule type" value="Genomic_DNA"/>
</dbReference>
<comment type="caution">
    <text evidence="2">The sequence shown here is derived from an EMBL/GenBank/DDBJ whole genome shotgun (WGS) entry which is preliminary data.</text>
</comment>
<evidence type="ECO:0000313" key="3">
    <source>
        <dbReference type="Proteomes" id="UP000239203"/>
    </source>
</evidence>
<sequence>MRAGRARGRRDAIWRAAVAHLDRLDTVVARGDLSSRMSLADVEVSRLSASWRALLALHRPDHRGRCPLCGRGLRGGACTVWVVAQQYFLLTSELERPTAKGGQEPTPGQGEPIGKGACGTPEHTRARRRHTPSPAPKRWSRPPSPTSNDR</sequence>
<evidence type="ECO:0000256" key="1">
    <source>
        <dbReference type="SAM" id="MobiDB-lite"/>
    </source>
</evidence>
<evidence type="ECO:0000313" key="2">
    <source>
        <dbReference type="EMBL" id="PPK71055.1"/>
    </source>
</evidence>